<dbReference type="SMART" id="SM00630">
    <property type="entry name" value="Sema"/>
    <property type="match status" value="1"/>
</dbReference>
<organism evidence="7 8">
    <name type="scientific">Sinocyclocheilus anshuiensis</name>
    <dbReference type="NCBI Taxonomy" id="1608454"/>
    <lineage>
        <taxon>Eukaryota</taxon>
        <taxon>Metazoa</taxon>
        <taxon>Chordata</taxon>
        <taxon>Craniata</taxon>
        <taxon>Vertebrata</taxon>
        <taxon>Euteleostomi</taxon>
        <taxon>Actinopterygii</taxon>
        <taxon>Neopterygii</taxon>
        <taxon>Teleostei</taxon>
        <taxon>Ostariophysi</taxon>
        <taxon>Cypriniformes</taxon>
        <taxon>Cyprinidae</taxon>
        <taxon>Cyprininae</taxon>
        <taxon>Sinocyclocheilus</taxon>
    </lineage>
</organism>
<dbReference type="PANTHER" id="PTHR11036:SF72">
    <property type="entry name" value="SEMAPHORIN-4F"/>
    <property type="match status" value="1"/>
</dbReference>
<name>A0A671M6B6_9TELE</name>
<dbReference type="InterPro" id="IPR036352">
    <property type="entry name" value="Semap_dom_sf"/>
</dbReference>
<evidence type="ECO:0000256" key="4">
    <source>
        <dbReference type="ARBA" id="ARBA00023180"/>
    </source>
</evidence>
<reference evidence="7" key="2">
    <citation type="submission" date="2025-09" db="UniProtKB">
        <authorList>
            <consortium name="Ensembl"/>
        </authorList>
    </citation>
    <scope>IDENTIFICATION</scope>
</reference>
<sequence length="453" mass="50752">VCFYISNISSFSLEKHEDGSMKMETGKGKCPFEPSQHYTAVMAGILYTAATSNFLGTMYDISRATGIEQERIRTEQSINWLSDPEFVSSAFIQEDEKNNPTGEDDKIYFFFTEVAKEYDLYAKVKVPRVARVCKSDVGGMKTLQRRWTTFLKAQLVCEDRASGQRFNVLTDVFTVQHQPGDPSSTHFYGIFTSQWEREELSAVCVYSLEEITKVMNGPFKELKKTCENWINPEPIPTPRPGQVYSCTLNTIPYHIINITSSLKLPDKVLTFVRDHPLMDNSVVAAPLMIRNGITYTKLAVTLTMASSGLKQHMTTVLHLGTDHGELHKVAVVGPNATLIEEVPLFSGPVNGLTDPLCLSLPIVGCSLYSTCEVCARARSLGCVWRHKEGNCALKYVTNKHSFTQKHIRTHRLSLPLFIVVTQLHLYFRPGEVVEADDLVRQCNKGEGKSDSGT</sequence>
<keyword evidence="4" id="KW-0325">Glycoprotein</keyword>
<proteinExistence type="predicted"/>
<feature type="domain" description="Sema" evidence="6">
    <location>
        <begin position="1"/>
        <end position="380"/>
    </location>
</feature>
<evidence type="ECO:0000256" key="3">
    <source>
        <dbReference type="ARBA" id="ARBA00023157"/>
    </source>
</evidence>
<dbReference type="Ensembl" id="ENSSANT00000030413.1">
    <property type="protein sequence ID" value="ENSSANP00000028557.1"/>
    <property type="gene ID" value="ENSSANG00000014649.1"/>
</dbReference>
<comment type="subcellular location">
    <subcellularLocation>
        <location evidence="1">Membrane</location>
    </subcellularLocation>
</comment>
<dbReference type="Proteomes" id="UP000472260">
    <property type="component" value="Unassembled WGS sequence"/>
</dbReference>
<dbReference type="Gene3D" id="2.130.10.10">
    <property type="entry name" value="YVTN repeat-like/Quinoprotein amine dehydrogenase"/>
    <property type="match status" value="1"/>
</dbReference>
<dbReference type="Pfam" id="PF01437">
    <property type="entry name" value="PSI"/>
    <property type="match status" value="1"/>
</dbReference>
<evidence type="ECO:0000313" key="7">
    <source>
        <dbReference type="Ensembl" id="ENSSANP00000028557.1"/>
    </source>
</evidence>
<dbReference type="GO" id="GO:0007411">
    <property type="term" value="P:axon guidance"/>
    <property type="evidence" value="ECO:0007669"/>
    <property type="project" value="TreeGrafter"/>
</dbReference>
<keyword evidence="8" id="KW-1185">Reference proteome</keyword>
<dbReference type="GO" id="GO:0045499">
    <property type="term" value="F:chemorepellent activity"/>
    <property type="evidence" value="ECO:0007669"/>
    <property type="project" value="TreeGrafter"/>
</dbReference>
<dbReference type="InterPro" id="IPR015943">
    <property type="entry name" value="WD40/YVTN_repeat-like_dom_sf"/>
</dbReference>
<dbReference type="GO" id="GO:0030335">
    <property type="term" value="P:positive regulation of cell migration"/>
    <property type="evidence" value="ECO:0007669"/>
    <property type="project" value="TreeGrafter"/>
</dbReference>
<dbReference type="PANTHER" id="PTHR11036">
    <property type="entry name" value="SEMAPHORIN"/>
    <property type="match status" value="1"/>
</dbReference>
<reference evidence="7" key="1">
    <citation type="submission" date="2025-08" db="UniProtKB">
        <authorList>
            <consortium name="Ensembl"/>
        </authorList>
    </citation>
    <scope>IDENTIFICATION</scope>
</reference>
<dbReference type="GO" id="GO:0001755">
    <property type="term" value="P:neural crest cell migration"/>
    <property type="evidence" value="ECO:0007669"/>
    <property type="project" value="TreeGrafter"/>
</dbReference>
<dbReference type="SUPFAM" id="SSF101912">
    <property type="entry name" value="Sema domain"/>
    <property type="match status" value="1"/>
</dbReference>
<protein>
    <recommendedName>
        <fullName evidence="6">Sema domain-containing protein</fullName>
    </recommendedName>
</protein>
<keyword evidence="3" id="KW-1015">Disulfide bond</keyword>
<dbReference type="PROSITE" id="PS51004">
    <property type="entry name" value="SEMA"/>
    <property type="match status" value="1"/>
</dbReference>
<dbReference type="InterPro" id="IPR001627">
    <property type="entry name" value="Semap_dom"/>
</dbReference>
<evidence type="ECO:0000256" key="2">
    <source>
        <dbReference type="ARBA" id="ARBA00023136"/>
    </source>
</evidence>
<comment type="caution">
    <text evidence="5">Lacks conserved residue(s) required for the propagation of feature annotation.</text>
</comment>
<dbReference type="GO" id="GO:0005886">
    <property type="term" value="C:plasma membrane"/>
    <property type="evidence" value="ECO:0007669"/>
    <property type="project" value="TreeGrafter"/>
</dbReference>
<dbReference type="GO" id="GO:0030215">
    <property type="term" value="F:semaphorin receptor binding"/>
    <property type="evidence" value="ECO:0007669"/>
    <property type="project" value="InterPro"/>
</dbReference>
<evidence type="ECO:0000313" key="8">
    <source>
        <dbReference type="Proteomes" id="UP000472260"/>
    </source>
</evidence>
<dbReference type="GO" id="GO:0071526">
    <property type="term" value="P:semaphorin-plexin signaling pathway"/>
    <property type="evidence" value="ECO:0007669"/>
    <property type="project" value="TreeGrafter"/>
</dbReference>
<dbReference type="Pfam" id="PF01403">
    <property type="entry name" value="Sema"/>
    <property type="match status" value="1"/>
</dbReference>
<evidence type="ECO:0000259" key="6">
    <source>
        <dbReference type="PROSITE" id="PS51004"/>
    </source>
</evidence>
<accession>A0A671M6B6</accession>
<dbReference type="InterPro" id="IPR002165">
    <property type="entry name" value="Plexin_repeat"/>
</dbReference>
<keyword evidence="2" id="KW-0472">Membrane</keyword>
<evidence type="ECO:0000256" key="5">
    <source>
        <dbReference type="PROSITE-ProRule" id="PRU00352"/>
    </source>
</evidence>
<dbReference type="AlphaFoldDB" id="A0A671M6B6"/>
<dbReference type="InterPro" id="IPR027231">
    <property type="entry name" value="Semaphorin"/>
</dbReference>
<evidence type="ECO:0000256" key="1">
    <source>
        <dbReference type="ARBA" id="ARBA00004370"/>
    </source>
</evidence>